<dbReference type="STRING" id="278856.A0A212EMW1"/>
<evidence type="ECO:0000256" key="11">
    <source>
        <dbReference type="PROSITE-ProRule" id="PRU00042"/>
    </source>
</evidence>
<dbReference type="InParanoid" id="A0A212EMW1"/>
<dbReference type="PROSITE" id="PS00028">
    <property type="entry name" value="ZINC_FINGER_C2H2_1"/>
    <property type="match status" value="5"/>
</dbReference>
<dbReference type="InterPro" id="IPR036236">
    <property type="entry name" value="Znf_C2H2_sf"/>
</dbReference>
<dbReference type="FunFam" id="3.30.160.60:FF:000100">
    <property type="entry name" value="Zinc finger 45-like"/>
    <property type="match status" value="1"/>
</dbReference>
<feature type="domain" description="C2H2-type" evidence="12">
    <location>
        <begin position="229"/>
        <end position="256"/>
    </location>
</feature>
<dbReference type="SMART" id="SM00355">
    <property type="entry name" value="ZnF_C2H2"/>
    <property type="match status" value="9"/>
</dbReference>
<dbReference type="PANTHER" id="PTHR24393:SF15">
    <property type="entry name" value="IP01243P-RELATED"/>
    <property type="match status" value="1"/>
</dbReference>
<dbReference type="Pfam" id="PF07776">
    <property type="entry name" value="zf-AD"/>
    <property type="match status" value="1"/>
</dbReference>
<evidence type="ECO:0000256" key="8">
    <source>
        <dbReference type="ARBA" id="ARBA00023125"/>
    </source>
</evidence>
<dbReference type="Gene3D" id="3.40.1800.20">
    <property type="match status" value="1"/>
</dbReference>
<evidence type="ECO:0000313" key="13">
    <source>
        <dbReference type="EMBL" id="OWR42807.1"/>
    </source>
</evidence>
<evidence type="ECO:0000259" key="12">
    <source>
        <dbReference type="PROSITE" id="PS50157"/>
    </source>
</evidence>
<dbReference type="EMBL" id="AGBW02013797">
    <property type="protein sequence ID" value="OWR42807.1"/>
    <property type="molecule type" value="Genomic_DNA"/>
</dbReference>
<proteinExistence type="inferred from homology"/>
<dbReference type="InterPro" id="IPR012934">
    <property type="entry name" value="Znf_AD"/>
</dbReference>
<dbReference type="FunFam" id="3.30.160.60:FF:000417">
    <property type="entry name" value="Zinc finger protein"/>
    <property type="match status" value="1"/>
</dbReference>
<evidence type="ECO:0000256" key="2">
    <source>
        <dbReference type="ARBA" id="ARBA00006991"/>
    </source>
</evidence>
<dbReference type="Proteomes" id="UP000007151">
    <property type="component" value="Unassembled WGS sequence"/>
</dbReference>
<dbReference type="PANTHER" id="PTHR24393">
    <property type="entry name" value="ZINC FINGER PROTEIN"/>
    <property type="match status" value="1"/>
</dbReference>
<gene>
    <name evidence="13" type="ORF">KGM_203885</name>
</gene>
<evidence type="ECO:0000256" key="6">
    <source>
        <dbReference type="ARBA" id="ARBA00022833"/>
    </source>
</evidence>
<dbReference type="SUPFAM" id="SSF57667">
    <property type="entry name" value="beta-beta-alpha zinc fingers"/>
    <property type="match status" value="4"/>
</dbReference>
<keyword evidence="9" id="KW-0804">Transcription</keyword>
<keyword evidence="10" id="KW-0539">Nucleus</keyword>
<keyword evidence="5 11" id="KW-0863">Zinc-finger</keyword>
<dbReference type="InterPro" id="IPR013087">
    <property type="entry name" value="Znf_C2H2_type"/>
</dbReference>
<feature type="domain" description="C2H2-type" evidence="12">
    <location>
        <begin position="285"/>
        <end position="312"/>
    </location>
</feature>
<feature type="domain" description="C2H2-type" evidence="12">
    <location>
        <begin position="165"/>
        <end position="192"/>
    </location>
</feature>
<dbReference type="KEGG" id="dpl:KGM_203885"/>
<dbReference type="SUPFAM" id="SSF57716">
    <property type="entry name" value="Glucocorticoid receptor-like (DNA-binding domain)"/>
    <property type="match status" value="1"/>
</dbReference>
<feature type="domain" description="C2H2-type" evidence="12">
    <location>
        <begin position="313"/>
        <end position="340"/>
    </location>
</feature>
<dbReference type="FunFam" id="3.30.160.60:FF:000446">
    <property type="entry name" value="Zinc finger protein"/>
    <property type="match status" value="1"/>
</dbReference>
<dbReference type="GO" id="GO:0000978">
    <property type="term" value="F:RNA polymerase II cis-regulatory region sequence-specific DNA binding"/>
    <property type="evidence" value="ECO:0007669"/>
    <property type="project" value="TreeGrafter"/>
</dbReference>
<dbReference type="PROSITE" id="PS50157">
    <property type="entry name" value="ZINC_FINGER_C2H2_2"/>
    <property type="match status" value="7"/>
</dbReference>
<dbReference type="FunFam" id="3.30.160.60:FF:000358">
    <property type="entry name" value="zinc finger protein 24"/>
    <property type="match status" value="1"/>
</dbReference>
<feature type="domain" description="C2H2-type" evidence="12">
    <location>
        <begin position="200"/>
        <end position="227"/>
    </location>
</feature>
<comment type="subcellular location">
    <subcellularLocation>
        <location evidence="1">Nucleus</location>
    </subcellularLocation>
</comment>
<dbReference type="Pfam" id="PF00096">
    <property type="entry name" value="zf-C2H2"/>
    <property type="match status" value="6"/>
</dbReference>
<keyword evidence="14" id="KW-1185">Reference proteome</keyword>
<accession>A0A212EMW1</accession>
<dbReference type="GO" id="GO:0005634">
    <property type="term" value="C:nucleus"/>
    <property type="evidence" value="ECO:0007669"/>
    <property type="project" value="UniProtKB-SubCell"/>
</dbReference>
<keyword evidence="6" id="KW-0862">Zinc</keyword>
<comment type="caution">
    <text evidence="13">The sequence shown here is derived from an EMBL/GenBank/DDBJ whole genome shotgun (WGS) entry which is preliminary data.</text>
</comment>
<sequence length="370" mass="43845">MSCGNENYFQKITECLDIDLTKYDHPNKACDSCLDQINKFHDFKKFCQETDRRLREIFENQHNIIKKVGRQSTIVEIFDCLQTDSENEKKEIKKSWRYKPKRTPTYCNICRIDFKTLEKFSEHSSQEHGIESGLYKCFGCEKRFKNRKTRLGHELKICKNLKNGYRCGICNRYLPRRGLYETHMRDHRGNVPMKLPNELFKCRKCDKVFDTNDNLSRHVSEHDLNEDNYICEKCGRVFTRKDYLHKHKLTHTGEKQHTCPHCDFRTIQRSSLIVHIRKHTGERPYKCSVCPQRCISSSNLRAHQQRHLGLKVHECTICNKKFGYKISLKEHMSTHAPSSYSCDQCSSTYSRLRGLRRHVLTKHGTRKEGL</sequence>
<evidence type="ECO:0000256" key="10">
    <source>
        <dbReference type="ARBA" id="ARBA00023242"/>
    </source>
</evidence>
<evidence type="ECO:0000256" key="3">
    <source>
        <dbReference type="ARBA" id="ARBA00022723"/>
    </source>
</evidence>
<keyword evidence="3" id="KW-0479">Metal-binding</keyword>
<evidence type="ECO:0000256" key="5">
    <source>
        <dbReference type="ARBA" id="ARBA00022771"/>
    </source>
</evidence>
<keyword evidence="7" id="KW-0805">Transcription regulation</keyword>
<dbReference type="GO" id="GO:0001228">
    <property type="term" value="F:DNA-binding transcription activator activity, RNA polymerase II-specific"/>
    <property type="evidence" value="ECO:0007669"/>
    <property type="project" value="TreeGrafter"/>
</dbReference>
<evidence type="ECO:0000256" key="1">
    <source>
        <dbReference type="ARBA" id="ARBA00004123"/>
    </source>
</evidence>
<evidence type="ECO:0000313" key="14">
    <source>
        <dbReference type="Proteomes" id="UP000007151"/>
    </source>
</evidence>
<dbReference type="AlphaFoldDB" id="A0A212EMW1"/>
<name>A0A212EMW1_DANPL</name>
<evidence type="ECO:0000256" key="4">
    <source>
        <dbReference type="ARBA" id="ARBA00022737"/>
    </source>
</evidence>
<feature type="domain" description="C2H2-type" evidence="12">
    <location>
        <begin position="340"/>
        <end position="368"/>
    </location>
</feature>
<evidence type="ECO:0000256" key="7">
    <source>
        <dbReference type="ARBA" id="ARBA00023015"/>
    </source>
</evidence>
<protein>
    <submittedName>
        <fullName evidence="13">Zinc finger protein 35</fullName>
    </submittedName>
</protein>
<keyword evidence="4" id="KW-0677">Repeat</keyword>
<evidence type="ECO:0000256" key="9">
    <source>
        <dbReference type="ARBA" id="ARBA00023163"/>
    </source>
</evidence>
<feature type="domain" description="C2H2-type" evidence="12">
    <location>
        <begin position="257"/>
        <end position="284"/>
    </location>
</feature>
<organism evidence="13 14">
    <name type="scientific">Danaus plexippus plexippus</name>
    <dbReference type="NCBI Taxonomy" id="278856"/>
    <lineage>
        <taxon>Eukaryota</taxon>
        <taxon>Metazoa</taxon>
        <taxon>Ecdysozoa</taxon>
        <taxon>Arthropoda</taxon>
        <taxon>Hexapoda</taxon>
        <taxon>Insecta</taxon>
        <taxon>Pterygota</taxon>
        <taxon>Neoptera</taxon>
        <taxon>Endopterygota</taxon>
        <taxon>Lepidoptera</taxon>
        <taxon>Glossata</taxon>
        <taxon>Ditrysia</taxon>
        <taxon>Papilionoidea</taxon>
        <taxon>Nymphalidae</taxon>
        <taxon>Danainae</taxon>
        <taxon>Danaini</taxon>
        <taxon>Danaina</taxon>
        <taxon>Danaus</taxon>
        <taxon>Danaus</taxon>
    </lineage>
</organism>
<reference evidence="13 14" key="1">
    <citation type="journal article" date="2011" name="Cell">
        <title>The monarch butterfly genome yields insights into long-distance migration.</title>
        <authorList>
            <person name="Zhan S."/>
            <person name="Merlin C."/>
            <person name="Boore J.L."/>
            <person name="Reppert S.M."/>
        </authorList>
    </citation>
    <scope>NUCLEOTIDE SEQUENCE [LARGE SCALE GENOMIC DNA]</scope>
    <source>
        <strain evidence="13">F-2</strain>
    </source>
</reference>
<dbReference type="Gene3D" id="3.30.160.60">
    <property type="entry name" value="Classic Zinc Finger"/>
    <property type="match status" value="6"/>
</dbReference>
<keyword evidence="8" id="KW-0238">DNA-binding</keyword>
<dbReference type="eggNOG" id="KOG1721">
    <property type="taxonomic scope" value="Eukaryota"/>
</dbReference>
<dbReference type="GO" id="GO:0008270">
    <property type="term" value="F:zinc ion binding"/>
    <property type="evidence" value="ECO:0007669"/>
    <property type="project" value="UniProtKB-KW"/>
</dbReference>
<comment type="similarity">
    <text evidence="2">Belongs to the krueppel C2H2-type zinc-finger protein family.</text>
</comment>